<dbReference type="EnsemblPlants" id="Kaladp0053s0627.1.v1.1">
    <property type="protein sequence ID" value="Kaladp0053s0627.1.v1.1.CDS.1"/>
    <property type="gene ID" value="Kaladp0053s0627.v1.1"/>
</dbReference>
<evidence type="ECO:0000313" key="1">
    <source>
        <dbReference type="EnsemblPlants" id="Kaladp0053s0627.1.v1.1.CDS.1"/>
    </source>
</evidence>
<sequence length="68" mass="7607">MSLGLLDSRSIVATQIIFYGHCCRKKNTQLLSCSSILVSALMLMNYMLTSNKRAKSLSCLKKIVELHT</sequence>
<keyword evidence="2" id="KW-1185">Reference proteome</keyword>
<dbReference type="Proteomes" id="UP000594263">
    <property type="component" value="Unplaced"/>
</dbReference>
<name>A0A7N0U4T8_KALFE</name>
<dbReference type="AlphaFoldDB" id="A0A7N0U4T8"/>
<reference evidence="1" key="1">
    <citation type="submission" date="2021-01" db="UniProtKB">
        <authorList>
            <consortium name="EnsemblPlants"/>
        </authorList>
    </citation>
    <scope>IDENTIFICATION</scope>
</reference>
<evidence type="ECO:0000313" key="2">
    <source>
        <dbReference type="Proteomes" id="UP000594263"/>
    </source>
</evidence>
<dbReference type="Gramene" id="Kaladp0053s0627.1.v1.1">
    <property type="protein sequence ID" value="Kaladp0053s0627.1.v1.1.CDS.1"/>
    <property type="gene ID" value="Kaladp0053s0627.v1.1"/>
</dbReference>
<proteinExistence type="predicted"/>
<accession>A0A7N0U4T8</accession>
<organism evidence="1 2">
    <name type="scientific">Kalanchoe fedtschenkoi</name>
    <name type="common">Lavender scallops</name>
    <name type="synonym">South American air plant</name>
    <dbReference type="NCBI Taxonomy" id="63787"/>
    <lineage>
        <taxon>Eukaryota</taxon>
        <taxon>Viridiplantae</taxon>
        <taxon>Streptophyta</taxon>
        <taxon>Embryophyta</taxon>
        <taxon>Tracheophyta</taxon>
        <taxon>Spermatophyta</taxon>
        <taxon>Magnoliopsida</taxon>
        <taxon>eudicotyledons</taxon>
        <taxon>Gunneridae</taxon>
        <taxon>Pentapetalae</taxon>
        <taxon>Saxifragales</taxon>
        <taxon>Crassulaceae</taxon>
        <taxon>Kalanchoe</taxon>
    </lineage>
</organism>
<protein>
    <submittedName>
        <fullName evidence="1">Uncharacterized protein</fullName>
    </submittedName>
</protein>